<dbReference type="KEGG" id="led:BBK82_46550"/>
<dbReference type="EMBL" id="CP016793">
    <property type="protein sequence ID" value="ANZ42284.1"/>
    <property type="molecule type" value="Genomic_DNA"/>
</dbReference>
<dbReference type="OrthoDB" id="3215293at2"/>
<name>A0A1B2HX55_9PSEU</name>
<gene>
    <name evidence="1" type="ORF">BBK82_46550</name>
</gene>
<accession>A0A1B2HX55</accession>
<sequence>MRTAALPVAAALALTACGHPTELEDQPMTTPMNDPALMTAADAIVPVLERRFADFYAGLRVRNEVPELVVYRKPDPELDAEITELGQGARIVFQDAKYTLVELKASVSCAMGVPTVVIAGPAVEGSGVRVTTTGDPATVVADLETRCPGMDFHVEQGEAPVPAGRR</sequence>
<proteinExistence type="predicted"/>
<protein>
    <submittedName>
        <fullName evidence="1">Uncharacterized protein</fullName>
    </submittedName>
</protein>
<organism evidence="1 2">
    <name type="scientific">Lentzea guizhouensis</name>
    <dbReference type="NCBI Taxonomy" id="1586287"/>
    <lineage>
        <taxon>Bacteria</taxon>
        <taxon>Bacillati</taxon>
        <taxon>Actinomycetota</taxon>
        <taxon>Actinomycetes</taxon>
        <taxon>Pseudonocardiales</taxon>
        <taxon>Pseudonocardiaceae</taxon>
        <taxon>Lentzea</taxon>
    </lineage>
</organism>
<evidence type="ECO:0000313" key="2">
    <source>
        <dbReference type="Proteomes" id="UP000093053"/>
    </source>
</evidence>
<dbReference type="RefSeq" id="WP_065920615.1">
    <property type="nucleotide sequence ID" value="NZ_CP016793.1"/>
</dbReference>
<dbReference type="PROSITE" id="PS51257">
    <property type="entry name" value="PROKAR_LIPOPROTEIN"/>
    <property type="match status" value="1"/>
</dbReference>
<evidence type="ECO:0000313" key="1">
    <source>
        <dbReference type="EMBL" id="ANZ42284.1"/>
    </source>
</evidence>
<reference evidence="1 2" key="1">
    <citation type="submission" date="2016-07" db="EMBL/GenBank/DDBJ databases">
        <title>Complete genome sequence of the Lentzea guizhouensis DHS C013.</title>
        <authorList>
            <person name="Cao C."/>
        </authorList>
    </citation>
    <scope>NUCLEOTIDE SEQUENCE [LARGE SCALE GENOMIC DNA]</scope>
    <source>
        <strain evidence="1 2">DHS C013</strain>
    </source>
</reference>
<keyword evidence="2" id="KW-1185">Reference proteome</keyword>
<dbReference type="Proteomes" id="UP000093053">
    <property type="component" value="Chromosome"/>
</dbReference>
<dbReference type="AlphaFoldDB" id="A0A1B2HX55"/>